<dbReference type="Proteomes" id="UP000241031">
    <property type="component" value="Segment"/>
</dbReference>
<evidence type="ECO:0000313" key="2">
    <source>
        <dbReference type="Proteomes" id="UP000241031"/>
    </source>
</evidence>
<dbReference type="RefSeq" id="YP_009798737.1">
    <property type="nucleotide sequence ID" value="NC_047931.1"/>
</dbReference>
<dbReference type="EMBL" id="MG765274">
    <property type="protein sequence ID" value="AVH85641.1"/>
    <property type="molecule type" value="Genomic_DNA"/>
</dbReference>
<sequence>MEMKRYLAKVNYNTPDGKHVTTLYKLLEAENEIDAQLKVIFDKTSSGELNLYDQYFADGMYEKEIVGVYEIDGNGEAFEDWPESKVGDE</sequence>
<proteinExistence type="predicted"/>
<organism evidence="1 2">
    <name type="scientific">Lactobacillus phage Maenad</name>
    <dbReference type="NCBI Taxonomy" id="2079431"/>
    <lineage>
        <taxon>Viruses</taxon>
        <taxon>Duplodnaviria</taxon>
        <taxon>Heunggongvirae</taxon>
        <taxon>Uroviricota</taxon>
        <taxon>Caudoviricetes</taxon>
        <taxon>Tybeckvirinae</taxon>
        <taxon>Maenadvirus</taxon>
        <taxon>Maenadvirus maenad</taxon>
    </lineage>
</organism>
<reference evidence="1 2" key="1">
    <citation type="submission" date="2018-01" db="EMBL/GenBank/DDBJ databases">
        <title>Lactobacillus phages that infect wine-derived L. plantarum strains.</title>
        <authorList>
            <person name="Kyrkou I."/>
            <person name="Hestbjerg Hansen L."/>
        </authorList>
    </citation>
    <scope>NUCLEOTIDE SEQUENCE [LARGE SCALE GENOMIC DNA]</scope>
</reference>
<keyword evidence="2" id="KW-1185">Reference proteome</keyword>
<accession>A0A2P0ZL05</accession>
<evidence type="ECO:0000313" key="1">
    <source>
        <dbReference type="EMBL" id="AVH85641.1"/>
    </source>
</evidence>
<dbReference type="KEGG" id="vg:54989208"/>
<name>A0A2P0ZL05_9CAUD</name>
<protein>
    <submittedName>
        <fullName evidence="1">Uncharacterized protein</fullName>
    </submittedName>
</protein>
<dbReference type="GeneID" id="54989208"/>